<protein>
    <submittedName>
        <fullName evidence="2">Uncharacterized protein</fullName>
    </submittedName>
</protein>
<dbReference type="Proteomes" id="UP000544872">
    <property type="component" value="Unassembled WGS sequence"/>
</dbReference>
<accession>A0A7W9ZGD6</accession>
<keyword evidence="3" id="KW-1185">Reference proteome</keyword>
<evidence type="ECO:0000256" key="1">
    <source>
        <dbReference type="SAM" id="Phobius"/>
    </source>
</evidence>
<dbReference type="RefSeq" id="WP_184263565.1">
    <property type="nucleotide sequence ID" value="NZ_JACIIX010000007.1"/>
</dbReference>
<keyword evidence="1" id="KW-0812">Transmembrane</keyword>
<reference evidence="2 3" key="1">
    <citation type="submission" date="2020-08" db="EMBL/GenBank/DDBJ databases">
        <title>Genomic Encyclopedia of Type Strains, Phase IV (KMG-IV): sequencing the most valuable type-strain genomes for metagenomic binning, comparative biology and taxonomic classification.</title>
        <authorList>
            <person name="Goeker M."/>
        </authorList>
    </citation>
    <scope>NUCLEOTIDE SEQUENCE [LARGE SCALE GENOMIC DNA]</scope>
    <source>
        <strain evidence="2 3">DSM 11590</strain>
    </source>
</reference>
<proteinExistence type="predicted"/>
<evidence type="ECO:0000313" key="2">
    <source>
        <dbReference type="EMBL" id="MBB6210740.1"/>
    </source>
</evidence>
<organism evidence="2 3">
    <name type="scientific">Novispirillum itersonii</name>
    <name type="common">Aquaspirillum itersonii</name>
    <dbReference type="NCBI Taxonomy" id="189"/>
    <lineage>
        <taxon>Bacteria</taxon>
        <taxon>Pseudomonadati</taxon>
        <taxon>Pseudomonadota</taxon>
        <taxon>Alphaproteobacteria</taxon>
        <taxon>Rhodospirillales</taxon>
        <taxon>Novispirillaceae</taxon>
        <taxon>Novispirillum</taxon>
    </lineage>
</organism>
<evidence type="ECO:0000313" key="3">
    <source>
        <dbReference type="Proteomes" id="UP000544872"/>
    </source>
</evidence>
<feature type="transmembrane region" description="Helical" evidence="1">
    <location>
        <begin position="106"/>
        <end position="126"/>
    </location>
</feature>
<feature type="transmembrane region" description="Helical" evidence="1">
    <location>
        <begin position="20"/>
        <end position="37"/>
    </location>
</feature>
<keyword evidence="1" id="KW-1133">Transmembrane helix</keyword>
<gene>
    <name evidence="2" type="ORF">FHS48_002165</name>
</gene>
<name>A0A7W9ZGD6_NOVIT</name>
<dbReference type="EMBL" id="JACIIX010000007">
    <property type="protein sequence ID" value="MBB6210740.1"/>
    <property type="molecule type" value="Genomic_DNA"/>
</dbReference>
<feature type="transmembrane region" description="Helical" evidence="1">
    <location>
        <begin position="74"/>
        <end position="100"/>
    </location>
</feature>
<sequence length="129" mass="13524">MTSVPQPTPMPGPRCLSGRPLSYALFAIACAALMVWGKYAWLHNDAAAEACALGAKGLDCTLRPVLGELMYRKVFAWVAIAVSALAVLRPKGVTVIPAVVTSTFALAFYNADPGAFAAALTVVAIARCR</sequence>
<comment type="caution">
    <text evidence="2">The sequence shown here is derived from an EMBL/GenBank/DDBJ whole genome shotgun (WGS) entry which is preliminary data.</text>
</comment>
<keyword evidence="1" id="KW-0472">Membrane</keyword>
<dbReference type="AlphaFoldDB" id="A0A7W9ZGD6"/>